<dbReference type="AlphaFoldDB" id="A0A9P6BW23"/>
<keyword evidence="2" id="KW-1185">Reference proteome</keyword>
<comment type="caution">
    <text evidence="1">The sequence shown here is derived from an EMBL/GenBank/DDBJ whole genome shotgun (WGS) entry which is preliminary data.</text>
</comment>
<organism evidence="1 2">
    <name type="scientific">Macrolepiota fuliginosa MF-IS2</name>
    <dbReference type="NCBI Taxonomy" id="1400762"/>
    <lineage>
        <taxon>Eukaryota</taxon>
        <taxon>Fungi</taxon>
        <taxon>Dikarya</taxon>
        <taxon>Basidiomycota</taxon>
        <taxon>Agaricomycotina</taxon>
        <taxon>Agaricomycetes</taxon>
        <taxon>Agaricomycetidae</taxon>
        <taxon>Agaricales</taxon>
        <taxon>Agaricineae</taxon>
        <taxon>Agaricaceae</taxon>
        <taxon>Macrolepiota</taxon>
    </lineage>
</organism>
<proteinExistence type="predicted"/>
<sequence>MLGNCQRIRTSVIYLGGVSDLWWPTRVERRLTLWPAPRASALMQRPLLRLIILLYLTGFPPGRCKFGSSGLTSSTTISFRFISR</sequence>
<dbReference type="EMBL" id="MU151636">
    <property type="protein sequence ID" value="KAF9442416.1"/>
    <property type="molecule type" value="Genomic_DNA"/>
</dbReference>
<gene>
    <name evidence="1" type="ORF">P691DRAFT_481796</name>
</gene>
<name>A0A9P6BW23_9AGAR</name>
<protein>
    <submittedName>
        <fullName evidence="1">Uncharacterized protein</fullName>
    </submittedName>
</protein>
<accession>A0A9P6BW23</accession>
<evidence type="ECO:0000313" key="1">
    <source>
        <dbReference type="EMBL" id="KAF9442416.1"/>
    </source>
</evidence>
<reference evidence="1" key="1">
    <citation type="submission" date="2020-11" db="EMBL/GenBank/DDBJ databases">
        <authorList>
            <consortium name="DOE Joint Genome Institute"/>
            <person name="Ahrendt S."/>
            <person name="Riley R."/>
            <person name="Andreopoulos W."/>
            <person name="Labutti K."/>
            <person name="Pangilinan J."/>
            <person name="Ruiz-Duenas F.J."/>
            <person name="Barrasa J.M."/>
            <person name="Sanchez-Garcia M."/>
            <person name="Camarero S."/>
            <person name="Miyauchi S."/>
            <person name="Serrano A."/>
            <person name="Linde D."/>
            <person name="Babiker R."/>
            <person name="Drula E."/>
            <person name="Ayuso-Fernandez I."/>
            <person name="Pacheco R."/>
            <person name="Padilla G."/>
            <person name="Ferreira P."/>
            <person name="Barriuso J."/>
            <person name="Kellner H."/>
            <person name="Castanera R."/>
            <person name="Alfaro M."/>
            <person name="Ramirez L."/>
            <person name="Pisabarro A.G."/>
            <person name="Kuo A."/>
            <person name="Tritt A."/>
            <person name="Lipzen A."/>
            <person name="He G."/>
            <person name="Yan M."/>
            <person name="Ng V."/>
            <person name="Cullen D."/>
            <person name="Martin F."/>
            <person name="Rosso M.-N."/>
            <person name="Henrissat B."/>
            <person name="Hibbett D."/>
            <person name="Martinez A.T."/>
            <person name="Grigoriev I.V."/>
        </authorList>
    </citation>
    <scope>NUCLEOTIDE SEQUENCE</scope>
    <source>
        <strain evidence="1">MF-IS2</strain>
    </source>
</reference>
<dbReference type="Proteomes" id="UP000807342">
    <property type="component" value="Unassembled WGS sequence"/>
</dbReference>
<evidence type="ECO:0000313" key="2">
    <source>
        <dbReference type="Proteomes" id="UP000807342"/>
    </source>
</evidence>